<reference evidence="2" key="1">
    <citation type="journal article" date="2021" name="Genome Biol. Evol.">
        <title>A High-Quality Reference Genome for a Parasitic Bivalve with Doubly Uniparental Inheritance (Bivalvia: Unionida).</title>
        <authorList>
            <person name="Smith C.H."/>
        </authorList>
    </citation>
    <scope>NUCLEOTIDE SEQUENCE</scope>
    <source>
        <strain evidence="2">CHS0354</strain>
    </source>
</reference>
<evidence type="ECO:0000313" key="2">
    <source>
        <dbReference type="EMBL" id="KAK3591156.1"/>
    </source>
</evidence>
<comment type="caution">
    <text evidence="2">The sequence shown here is derived from an EMBL/GenBank/DDBJ whole genome shotgun (WGS) entry which is preliminary data.</text>
</comment>
<dbReference type="AlphaFoldDB" id="A0AAE0SFR9"/>
<accession>A0AAE0SFR9</accession>
<keyword evidence="1" id="KW-0812">Transmembrane</keyword>
<keyword evidence="3" id="KW-1185">Reference proteome</keyword>
<proteinExistence type="predicted"/>
<protein>
    <submittedName>
        <fullName evidence="2">Uncharacterized protein</fullName>
    </submittedName>
</protein>
<evidence type="ECO:0000256" key="1">
    <source>
        <dbReference type="SAM" id="Phobius"/>
    </source>
</evidence>
<reference evidence="2" key="3">
    <citation type="submission" date="2023-05" db="EMBL/GenBank/DDBJ databases">
        <authorList>
            <person name="Smith C.H."/>
        </authorList>
    </citation>
    <scope>NUCLEOTIDE SEQUENCE</scope>
    <source>
        <strain evidence="2">CHS0354</strain>
        <tissue evidence="2">Mantle</tissue>
    </source>
</reference>
<sequence>MTADPNLPCTLFLMDQYNAVQYGCIDKYCEKLLGRHLNAIAVLLLNSIYSLDPSTFQSRLILVLLCTAYICMMVSVCYIDRKISTKIKKNILEVKLIKSAIHL</sequence>
<evidence type="ECO:0000313" key="3">
    <source>
        <dbReference type="Proteomes" id="UP001195483"/>
    </source>
</evidence>
<feature type="transmembrane region" description="Helical" evidence="1">
    <location>
        <begin position="60"/>
        <end position="79"/>
    </location>
</feature>
<name>A0AAE0SFR9_9BIVA</name>
<organism evidence="2 3">
    <name type="scientific">Potamilus streckersoni</name>
    <dbReference type="NCBI Taxonomy" id="2493646"/>
    <lineage>
        <taxon>Eukaryota</taxon>
        <taxon>Metazoa</taxon>
        <taxon>Spiralia</taxon>
        <taxon>Lophotrochozoa</taxon>
        <taxon>Mollusca</taxon>
        <taxon>Bivalvia</taxon>
        <taxon>Autobranchia</taxon>
        <taxon>Heteroconchia</taxon>
        <taxon>Palaeoheterodonta</taxon>
        <taxon>Unionida</taxon>
        <taxon>Unionoidea</taxon>
        <taxon>Unionidae</taxon>
        <taxon>Ambleminae</taxon>
        <taxon>Lampsilini</taxon>
        <taxon>Potamilus</taxon>
    </lineage>
</organism>
<dbReference type="EMBL" id="JAEAOA010001744">
    <property type="protein sequence ID" value="KAK3591156.1"/>
    <property type="molecule type" value="Genomic_DNA"/>
</dbReference>
<dbReference type="Proteomes" id="UP001195483">
    <property type="component" value="Unassembled WGS sequence"/>
</dbReference>
<keyword evidence="1" id="KW-0472">Membrane</keyword>
<keyword evidence="1" id="KW-1133">Transmembrane helix</keyword>
<reference evidence="2" key="2">
    <citation type="journal article" date="2021" name="Genome Biol. Evol.">
        <title>Developing a high-quality reference genome for a parasitic bivalve with doubly uniparental inheritance (Bivalvia: Unionida).</title>
        <authorList>
            <person name="Smith C.H."/>
        </authorList>
    </citation>
    <scope>NUCLEOTIDE SEQUENCE</scope>
    <source>
        <strain evidence="2">CHS0354</strain>
        <tissue evidence="2">Mantle</tissue>
    </source>
</reference>
<gene>
    <name evidence="2" type="ORF">CHS0354_029003</name>
</gene>